<comment type="caution">
    <text evidence="2">The sequence shown here is derived from an EMBL/GenBank/DDBJ whole genome shotgun (WGS) entry which is preliminary data.</text>
</comment>
<dbReference type="AlphaFoldDB" id="A0A2P6Q9I7"/>
<keyword evidence="3" id="KW-1185">Reference proteome</keyword>
<evidence type="ECO:0000313" key="3">
    <source>
        <dbReference type="Proteomes" id="UP000238479"/>
    </source>
</evidence>
<sequence>MPPMVGLCGRCRQTVGVMAVGVFNLELGLVIFGPGLGPWTVPLLFFFYCKLLFTMTWIYIGNKSLLSFGRAT</sequence>
<keyword evidence="1" id="KW-0812">Transmembrane</keyword>
<gene>
    <name evidence="2" type="ORF">RchiOBHm_Chr5g0029001</name>
</gene>
<keyword evidence="1" id="KW-1133">Transmembrane helix</keyword>
<protein>
    <submittedName>
        <fullName evidence="2">Uncharacterized protein</fullName>
    </submittedName>
</protein>
<dbReference type="Proteomes" id="UP000238479">
    <property type="component" value="Chromosome 5"/>
</dbReference>
<dbReference type="Gramene" id="PRQ30841">
    <property type="protein sequence ID" value="PRQ30841"/>
    <property type="gene ID" value="RchiOBHm_Chr5g0029001"/>
</dbReference>
<accession>A0A2P6Q9I7</accession>
<keyword evidence="1" id="KW-0472">Membrane</keyword>
<evidence type="ECO:0000256" key="1">
    <source>
        <dbReference type="SAM" id="Phobius"/>
    </source>
</evidence>
<dbReference type="EMBL" id="PDCK01000043">
    <property type="protein sequence ID" value="PRQ30841.1"/>
    <property type="molecule type" value="Genomic_DNA"/>
</dbReference>
<reference evidence="2 3" key="1">
    <citation type="journal article" date="2018" name="Nat. Genet.">
        <title>The Rosa genome provides new insights in the design of modern roses.</title>
        <authorList>
            <person name="Bendahmane M."/>
        </authorList>
    </citation>
    <scope>NUCLEOTIDE SEQUENCE [LARGE SCALE GENOMIC DNA]</scope>
    <source>
        <strain evidence="3">cv. Old Blush</strain>
    </source>
</reference>
<feature type="transmembrane region" description="Helical" evidence="1">
    <location>
        <begin position="39"/>
        <end position="60"/>
    </location>
</feature>
<name>A0A2P6Q9I7_ROSCH</name>
<feature type="transmembrane region" description="Helical" evidence="1">
    <location>
        <begin position="14"/>
        <end position="33"/>
    </location>
</feature>
<proteinExistence type="predicted"/>
<organism evidence="2 3">
    <name type="scientific">Rosa chinensis</name>
    <name type="common">China rose</name>
    <dbReference type="NCBI Taxonomy" id="74649"/>
    <lineage>
        <taxon>Eukaryota</taxon>
        <taxon>Viridiplantae</taxon>
        <taxon>Streptophyta</taxon>
        <taxon>Embryophyta</taxon>
        <taxon>Tracheophyta</taxon>
        <taxon>Spermatophyta</taxon>
        <taxon>Magnoliopsida</taxon>
        <taxon>eudicotyledons</taxon>
        <taxon>Gunneridae</taxon>
        <taxon>Pentapetalae</taxon>
        <taxon>rosids</taxon>
        <taxon>fabids</taxon>
        <taxon>Rosales</taxon>
        <taxon>Rosaceae</taxon>
        <taxon>Rosoideae</taxon>
        <taxon>Rosoideae incertae sedis</taxon>
        <taxon>Rosa</taxon>
    </lineage>
</organism>
<evidence type="ECO:0000313" key="2">
    <source>
        <dbReference type="EMBL" id="PRQ30841.1"/>
    </source>
</evidence>